<evidence type="ECO:0000313" key="3">
    <source>
        <dbReference type="Proteomes" id="UP000598775"/>
    </source>
</evidence>
<dbReference type="PANTHER" id="PTHR43130">
    <property type="entry name" value="ARAC-FAMILY TRANSCRIPTIONAL REGULATOR"/>
    <property type="match status" value="1"/>
</dbReference>
<dbReference type="EMBL" id="BMGP01000004">
    <property type="protein sequence ID" value="GGF29188.1"/>
    <property type="molecule type" value="Genomic_DNA"/>
</dbReference>
<organism evidence="2 3">
    <name type="scientific">Subtercola lobariae</name>
    <dbReference type="NCBI Taxonomy" id="1588641"/>
    <lineage>
        <taxon>Bacteria</taxon>
        <taxon>Bacillati</taxon>
        <taxon>Actinomycetota</taxon>
        <taxon>Actinomycetes</taxon>
        <taxon>Micrococcales</taxon>
        <taxon>Microbacteriaceae</taxon>
        <taxon>Subtercola</taxon>
    </lineage>
</organism>
<sequence>MIGSRIQVVVVLFDNVTQLDFTGPAQVFARLPDTDLTYAAPTLDPVSTDSGFSVVPTATLAAAPQADVLFVPGGQGAMESMANPAILDFVRRQAQQATFVTSVCTGSFVLAAAGLLAGRRATSHWASLDMLTEFGATPVSQRVVTDGNIITGAGVSSGIDFALVLAERLRGREVAERIQLQIEYDPQPPFDAGSAMSAPREWVDAGRATARDARLPAVREAVARLAASSR</sequence>
<proteinExistence type="predicted"/>
<dbReference type="SUPFAM" id="SSF52317">
    <property type="entry name" value="Class I glutamine amidotransferase-like"/>
    <property type="match status" value="1"/>
</dbReference>
<dbReference type="Gene3D" id="3.40.50.880">
    <property type="match status" value="1"/>
</dbReference>
<name>A0A917B8R2_9MICO</name>
<reference evidence="2 3" key="1">
    <citation type="journal article" date="2014" name="Int. J. Syst. Evol. Microbiol.">
        <title>Complete genome sequence of Corynebacterium casei LMG S-19264T (=DSM 44701T), isolated from a smear-ripened cheese.</title>
        <authorList>
            <consortium name="US DOE Joint Genome Institute (JGI-PGF)"/>
            <person name="Walter F."/>
            <person name="Albersmeier A."/>
            <person name="Kalinowski J."/>
            <person name="Ruckert C."/>
        </authorList>
    </citation>
    <scope>NUCLEOTIDE SEQUENCE [LARGE SCALE GENOMIC DNA]</scope>
    <source>
        <strain evidence="2 3">CGMCC 1.12976</strain>
    </source>
</reference>
<accession>A0A917B8R2</accession>
<dbReference type="InterPro" id="IPR052158">
    <property type="entry name" value="INH-QAR"/>
</dbReference>
<feature type="domain" description="DJ-1/PfpI" evidence="1">
    <location>
        <begin position="7"/>
        <end position="167"/>
    </location>
</feature>
<dbReference type="InterPro" id="IPR029062">
    <property type="entry name" value="Class_I_gatase-like"/>
</dbReference>
<evidence type="ECO:0000259" key="1">
    <source>
        <dbReference type="Pfam" id="PF01965"/>
    </source>
</evidence>
<comment type="caution">
    <text evidence="2">The sequence shown here is derived from an EMBL/GenBank/DDBJ whole genome shotgun (WGS) entry which is preliminary data.</text>
</comment>
<gene>
    <name evidence="2" type="ORF">GCM10011399_22900</name>
</gene>
<dbReference type="Proteomes" id="UP000598775">
    <property type="component" value="Unassembled WGS sequence"/>
</dbReference>
<dbReference type="RefSeq" id="WP_229715267.1">
    <property type="nucleotide sequence ID" value="NZ_BMGP01000004.1"/>
</dbReference>
<dbReference type="Pfam" id="PF01965">
    <property type="entry name" value="DJ-1_PfpI"/>
    <property type="match status" value="1"/>
</dbReference>
<dbReference type="PANTHER" id="PTHR43130:SF2">
    <property type="entry name" value="DJ-1_PFPI DOMAIN-CONTAINING PROTEIN"/>
    <property type="match status" value="1"/>
</dbReference>
<dbReference type="GO" id="GO:0006355">
    <property type="term" value="P:regulation of DNA-templated transcription"/>
    <property type="evidence" value="ECO:0007669"/>
    <property type="project" value="TreeGrafter"/>
</dbReference>
<dbReference type="AlphaFoldDB" id="A0A917B8R2"/>
<evidence type="ECO:0000313" key="2">
    <source>
        <dbReference type="EMBL" id="GGF29188.1"/>
    </source>
</evidence>
<protein>
    <submittedName>
        <fullName evidence="2">Dimethylglycine dehydrogenase</fullName>
    </submittedName>
</protein>
<keyword evidence="3" id="KW-1185">Reference proteome</keyword>
<dbReference type="CDD" id="cd03139">
    <property type="entry name" value="GATase1_PfpI_2"/>
    <property type="match status" value="1"/>
</dbReference>
<dbReference type="InterPro" id="IPR002818">
    <property type="entry name" value="DJ-1/PfpI"/>
</dbReference>